<dbReference type="Pfam" id="PF14198">
    <property type="entry name" value="TnpV"/>
    <property type="match status" value="1"/>
</dbReference>
<accession>A0A923LLZ2</accession>
<dbReference type="Proteomes" id="UP000652477">
    <property type="component" value="Unassembled WGS sequence"/>
</dbReference>
<keyword evidence="2" id="KW-1185">Reference proteome</keyword>
<dbReference type="AlphaFoldDB" id="A0A923LLZ2"/>
<dbReference type="InterPro" id="IPR026989">
    <property type="entry name" value="TnpV"/>
</dbReference>
<dbReference type="EMBL" id="JACOPF010000004">
    <property type="protein sequence ID" value="MBC5690366.1"/>
    <property type="molecule type" value="Genomic_DNA"/>
</dbReference>
<gene>
    <name evidence="1" type="ORF">H8S37_15730</name>
</gene>
<comment type="caution">
    <text evidence="1">The sequence shown here is derived from an EMBL/GenBank/DDBJ whole genome shotgun (WGS) entry which is preliminary data.</text>
</comment>
<evidence type="ECO:0000313" key="2">
    <source>
        <dbReference type="Proteomes" id="UP000652477"/>
    </source>
</evidence>
<sequence>MEKSLFEQMGGTYTQVGDYLLPSLILPEQQDQSIGVWGQRHARYLKQHHKIIYMNLLTSGKLNNYLVDIDNQAENLFLQLVKQLAESEDITEELKAKDQMEWVAQMNNVCNRAREIVNSKLIFI</sequence>
<evidence type="ECO:0000313" key="1">
    <source>
        <dbReference type="EMBL" id="MBC5690366.1"/>
    </source>
</evidence>
<reference evidence="1" key="1">
    <citation type="submission" date="2020-08" db="EMBL/GenBank/DDBJ databases">
        <title>Genome public.</title>
        <authorList>
            <person name="Liu C."/>
            <person name="Sun Q."/>
        </authorList>
    </citation>
    <scope>NUCLEOTIDE SEQUENCE</scope>
    <source>
        <strain evidence="1">NSJ-55</strain>
    </source>
</reference>
<protein>
    <submittedName>
        <fullName evidence="1">TnpV protein</fullName>
    </submittedName>
</protein>
<dbReference type="RefSeq" id="WP_186877015.1">
    <property type="nucleotide sequence ID" value="NZ_JACOPF010000004.1"/>
</dbReference>
<name>A0A923LLZ2_9FIRM</name>
<proteinExistence type="predicted"/>
<organism evidence="1 2">
    <name type="scientific">Mediterraneibacter hominis</name>
    <dbReference type="NCBI Taxonomy" id="2763054"/>
    <lineage>
        <taxon>Bacteria</taxon>
        <taxon>Bacillati</taxon>
        <taxon>Bacillota</taxon>
        <taxon>Clostridia</taxon>
        <taxon>Lachnospirales</taxon>
        <taxon>Lachnospiraceae</taxon>
        <taxon>Mediterraneibacter</taxon>
    </lineage>
</organism>